<dbReference type="GO" id="GO:0003924">
    <property type="term" value="F:GTPase activity"/>
    <property type="evidence" value="ECO:0007669"/>
    <property type="project" value="UniProtKB-UniRule"/>
</dbReference>
<evidence type="ECO:0000313" key="18">
    <source>
        <dbReference type="Proteomes" id="UP000504631"/>
    </source>
</evidence>
<evidence type="ECO:0000256" key="16">
    <source>
        <dbReference type="RuleBase" id="RU000325"/>
    </source>
</evidence>
<dbReference type="InterPro" id="IPR009000">
    <property type="entry name" value="Transl_B-barrel_sf"/>
</dbReference>
<evidence type="ECO:0000256" key="5">
    <source>
        <dbReference type="ARBA" id="ARBA00022490"/>
    </source>
</evidence>
<dbReference type="InterPro" id="IPR009001">
    <property type="entry name" value="Transl_elong_EF1A/Init_IF2_C"/>
</dbReference>
<evidence type="ECO:0000256" key="15">
    <source>
        <dbReference type="ARBA" id="ARBA00051990"/>
    </source>
</evidence>
<organism evidence="18 19">
    <name type="scientific">Bombus vosnesenskii</name>
    <dbReference type="NCBI Taxonomy" id="207650"/>
    <lineage>
        <taxon>Eukaryota</taxon>
        <taxon>Metazoa</taxon>
        <taxon>Ecdysozoa</taxon>
        <taxon>Arthropoda</taxon>
        <taxon>Hexapoda</taxon>
        <taxon>Insecta</taxon>
        <taxon>Pterygota</taxon>
        <taxon>Neoptera</taxon>
        <taxon>Endopterygota</taxon>
        <taxon>Hymenoptera</taxon>
        <taxon>Apocrita</taxon>
        <taxon>Aculeata</taxon>
        <taxon>Apoidea</taxon>
        <taxon>Anthophila</taxon>
        <taxon>Apidae</taxon>
        <taxon>Bombus</taxon>
        <taxon>Pyrobombus</taxon>
    </lineage>
</organism>
<keyword evidence="9" id="KW-0378">Hydrolase</keyword>
<dbReference type="GO" id="GO:0003746">
    <property type="term" value="F:translation elongation factor activity"/>
    <property type="evidence" value="ECO:0007669"/>
    <property type="project" value="UniProtKB-UniRule"/>
</dbReference>
<comment type="similarity">
    <text evidence="3 16">Belongs to the TRAFAC class translation factor GTPase superfamily. Classic translation factor GTPase family. EF-Tu/EF-1A subfamily.</text>
</comment>
<dbReference type="NCBIfam" id="NF009373">
    <property type="entry name" value="PRK12736.1"/>
    <property type="match status" value="1"/>
</dbReference>
<evidence type="ECO:0000256" key="14">
    <source>
        <dbReference type="ARBA" id="ARBA00023134"/>
    </source>
</evidence>
<evidence type="ECO:0000256" key="13">
    <source>
        <dbReference type="ARBA" id="ARBA00023128"/>
    </source>
</evidence>
<evidence type="ECO:0000256" key="11">
    <source>
        <dbReference type="ARBA" id="ARBA00022917"/>
    </source>
</evidence>
<dbReference type="Pfam" id="PF03144">
    <property type="entry name" value="GTP_EFTU_D2"/>
    <property type="match status" value="1"/>
</dbReference>
<keyword evidence="12" id="KW-0809">Transit peptide</keyword>
<dbReference type="CDD" id="cd01884">
    <property type="entry name" value="EF_Tu"/>
    <property type="match status" value="1"/>
</dbReference>
<dbReference type="RefSeq" id="XP_033355163.1">
    <property type="nucleotide sequence ID" value="XM_033499272.1"/>
</dbReference>
<dbReference type="InterPro" id="IPR004541">
    <property type="entry name" value="Transl_elong_EFTu/EF1A_bac/org"/>
</dbReference>
<name>A0A6J3KPF3_9HYME</name>
<dbReference type="PANTHER" id="PTHR43721:SF36">
    <property type="entry name" value="ELONGATION FACTOR TU, MITOCHONDRIAL"/>
    <property type="match status" value="1"/>
</dbReference>
<dbReference type="InterPro" id="IPR004161">
    <property type="entry name" value="EFTu-like_2"/>
</dbReference>
<dbReference type="NCBIfam" id="TIGR00485">
    <property type="entry name" value="EF-Tu"/>
    <property type="match status" value="1"/>
</dbReference>
<protein>
    <recommendedName>
        <fullName evidence="16">Elongation factor Tu</fullName>
    </recommendedName>
</protein>
<evidence type="ECO:0000313" key="19">
    <source>
        <dbReference type="RefSeq" id="XP_033355163.1"/>
    </source>
</evidence>
<evidence type="ECO:0000256" key="8">
    <source>
        <dbReference type="ARBA" id="ARBA00022768"/>
    </source>
</evidence>
<evidence type="ECO:0000256" key="3">
    <source>
        <dbReference type="ARBA" id="ARBA00007249"/>
    </source>
</evidence>
<dbReference type="SUPFAM" id="SSF52540">
    <property type="entry name" value="P-loop containing nucleoside triphosphate hydrolases"/>
    <property type="match status" value="1"/>
</dbReference>
<gene>
    <name evidence="19" type="primary">LOC117236379</name>
</gene>
<dbReference type="Pfam" id="PF00009">
    <property type="entry name" value="GTP_EFTU"/>
    <property type="match status" value="1"/>
</dbReference>
<comment type="function">
    <text evidence="16">This protein promotes the GTP-dependent binding of aminoacyl-tRNA to the A-site of ribosomes during protein biosynthesis.</text>
</comment>
<keyword evidence="6" id="KW-0479">Metal-binding</keyword>
<accession>A0A6J3KPF3</accession>
<dbReference type="KEGG" id="bvk:117236379"/>
<evidence type="ECO:0000256" key="12">
    <source>
        <dbReference type="ARBA" id="ARBA00022946"/>
    </source>
</evidence>
<dbReference type="InterPro" id="IPR005225">
    <property type="entry name" value="Small_GTP-bd"/>
</dbReference>
<keyword evidence="8 16" id="KW-0251">Elongation factor</keyword>
<keyword evidence="5" id="KW-0963">Cytoplasm</keyword>
<keyword evidence="18" id="KW-1185">Reference proteome</keyword>
<comment type="catalytic activity">
    <reaction evidence="15">
        <text>GTP + H2O = GDP + phosphate + H(+)</text>
        <dbReference type="Rhea" id="RHEA:19669"/>
        <dbReference type="ChEBI" id="CHEBI:15377"/>
        <dbReference type="ChEBI" id="CHEBI:15378"/>
        <dbReference type="ChEBI" id="CHEBI:37565"/>
        <dbReference type="ChEBI" id="CHEBI:43474"/>
        <dbReference type="ChEBI" id="CHEBI:58189"/>
        <dbReference type="EC" id="3.6.5.3"/>
    </reaction>
    <physiologicalReaction direction="left-to-right" evidence="15">
        <dbReference type="Rhea" id="RHEA:19670"/>
    </physiologicalReaction>
</comment>
<dbReference type="InterPro" id="IPR050055">
    <property type="entry name" value="EF-Tu_GTPase"/>
</dbReference>
<dbReference type="NCBIfam" id="NF000766">
    <property type="entry name" value="PRK00049.1"/>
    <property type="match status" value="1"/>
</dbReference>
<dbReference type="GeneID" id="117236379"/>
<dbReference type="FunFam" id="2.40.30.10:FF:000001">
    <property type="entry name" value="Elongation factor Tu"/>
    <property type="match status" value="1"/>
</dbReference>
<dbReference type="InterPro" id="IPR000795">
    <property type="entry name" value="T_Tr_GTP-bd_dom"/>
</dbReference>
<keyword evidence="10" id="KW-0460">Magnesium</keyword>
<dbReference type="Gene3D" id="3.40.50.300">
    <property type="entry name" value="P-loop containing nucleotide triphosphate hydrolases"/>
    <property type="match status" value="1"/>
</dbReference>
<proteinExistence type="inferred from homology"/>
<evidence type="ECO:0000256" key="4">
    <source>
        <dbReference type="ARBA" id="ARBA00011245"/>
    </source>
</evidence>
<dbReference type="Proteomes" id="UP000504631">
    <property type="component" value="Unplaced"/>
</dbReference>
<dbReference type="GO" id="GO:0005525">
    <property type="term" value="F:GTP binding"/>
    <property type="evidence" value="ECO:0007669"/>
    <property type="project" value="UniProtKB-UniRule"/>
</dbReference>
<dbReference type="InterPro" id="IPR041709">
    <property type="entry name" value="EF-Tu_GTP-bd"/>
</dbReference>
<evidence type="ECO:0000256" key="2">
    <source>
        <dbReference type="ARBA" id="ARBA00004496"/>
    </source>
</evidence>
<dbReference type="InterPro" id="IPR031157">
    <property type="entry name" value="G_TR_CS"/>
</dbReference>
<comment type="subunit">
    <text evidence="4">Monomer.</text>
</comment>
<dbReference type="CDD" id="cd03706">
    <property type="entry name" value="mtEFTU_III"/>
    <property type="match status" value="1"/>
</dbReference>
<dbReference type="AlphaFoldDB" id="A0A6J3KPF3"/>
<dbReference type="Gene3D" id="2.40.30.10">
    <property type="entry name" value="Translation factors"/>
    <property type="match status" value="2"/>
</dbReference>
<evidence type="ECO:0000259" key="17">
    <source>
        <dbReference type="PROSITE" id="PS51722"/>
    </source>
</evidence>
<evidence type="ECO:0000256" key="9">
    <source>
        <dbReference type="ARBA" id="ARBA00022801"/>
    </source>
</evidence>
<dbReference type="PROSITE" id="PS51722">
    <property type="entry name" value="G_TR_2"/>
    <property type="match status" value="1"/>
</dbReference>
<keyword evidence="13" id="KW-0496">Mitochondrion</keyword>
<dbReference type="InterPro" id="IPR004160">
    <property type="entry name" value="Transl_elong_EFTu/EF1A_C"/>
</dbReference>
<keyword evidence="14 16" id="KW-0342">GTP-binding</keyword>
<dbReference type="SUPFAM" id="SSF50465">
    <property type="entry name" value="EF-Tu/eEF-1alpha/eIF2-gamma C-terminal domain"/>
    <property type="match status" value="1"/>
</dbReference>
<evidence type="ECO:0000256" key="7">
    <source>
        <dbReference type="ARBA" id="ARBA00022741"/>
    </source>
</evidence>
<keyword evidence="7 16" id="KW-0547">Nucleotide-binding</keyword>
<dbReference type="PANTHER" id="PTHR43721">
    <property type="entry name" value="ELONGATION FACTOR TU-RELATED"/>
    <property type="match status" value="1"/>
</dbReference>
<dbReference type="PROSITE" id="PS00301">
    <property type="entry name" value="G_TR_1"/>
    <property type="match status" value="1"/>
</dbReference>
<dbReference type="CDD" id="cd03697">
    <property type="entry name" value="EFTU_II"/>
    <property type="match status" value="1"/>
</dbReference>
<reference evidence="19" key="1">
    <citation type="submission" date="2025-08" db="UniProtKB">
        <authorList>
            <consortium name="RefSeq"/>
        </authorList>
    </citation>
    <scope>IDENTIFICATION</scope>
    <source>
        <tissue evidence="19">Muscle</tissue>
    </source>
</reference>
<dbReference type="PRINTS" id="PR00315">
    <property type="entry name" value="ELONGATNFCT"/>
</dbReference>
<dbReference type="GO" id="GO:0005739">
    <property type="term" value="C:mitochondrion"/>
    <property type="evidence" value="ECO:0007669"/>
    <property type="project" value="UniProtKB-SubCell"/>
</dbReference>
<dbReference type="GO" id="GO:0046872">
    <property type="term" value="F:metal ion binding"/>
    <property type="evidence" value="ECO:0007669"/>
    <property type="project" value="UniProtKB-KW"/>
</dbReference>
<evidence type="ECO:0000256" key="10">
    <source>
        <dbReference type="ARBA" id="ARBA00022842"/>
    </source>
</evidence>
<feature type="domain" description="Tr-type G" evidence="17">
    <location>
        <begin position="60"/>
        <end position="255"/>
    </location>
</feature>
<dbReference type="NCBIfam" id="NF009372">
    <property type="entry name" value="PRK12735.1"/>
    <property type="match status" value="1"/>
</dbReference>
<dbReference type="GO" id="GO:0070125">
    <property type="term" value="P:mitochondrial translational elongation"/>
    <property type="evidence" value="ECO:0007669"/>
    <property type="project" value="TreeGrafter"/>
</dbReference>
<evidence type="ECO:0000256" key="6">
    <source>
        <dbReference type="ARBA" id="ARBA00022723"/>
    </source>
</evidence>
<dbReference type="NCBIfam" id="TIGR00231">
    <property type="entry name" value="small_GTP"/>
    <property type="match status" value="1"/>
</dbReference>
<dbReference type="SUPFAM" id="SSF50447">
    <property type="entry name" value="Translation proteins"/>
    <property type="match status" value="1"/>
</dbReference>
<sequence>MIFTTKIICNPALRHTAKQLSLVEHLVKYEFYGQLRAGAYLPSLITQRFYSTKRVFNRNKPHCNVGTIGHVDHGKTTLTAAITKVLSQMELAKAKEYSDIDNAPEEKARGITINIAHVEYQTEKRHYGHTDCPGHADYIKNMITGTSQMDGAILVVAATDGTMPQTREHLLLAKQIGVENIVVFINKVDIADSEMVDLVEMEIRELLTEMGYDGINIPVVKGSALCAMDGTNPDIGRDAIMKLLEAVDSYIPNPVRELDKPFFLPIESVYSVTGRGTVVTGRLERGKIKKGMECEVIGYNKIMKSTITGIEMFHQTLEEAEAGDQMGALVRGLKRDDIKRGMIMCKPGSLKACDHLECQMYMLTPTEGGRKKPINNLMQVQVFSKTWDCAAQLSMEMKDLIMPGEDSSVTLKLIRPMVCEKGQRFTLRFGSMSIATGVVTNILSNLGETERLELLAGKKKLKKFAAKA</sequence>
<dbReference type="FunFam" id="3.40.50.300:FF:000576">
    <property type="entry name" value="Elongation factor Tu"/>
    <property type="match status" value="1"/>
</dbReference>
<dbReference type="InterPro" id="IPR033720">
    <property type="entry name" value="EFTU_2"/>
</dbReference>
<dbReference type="Pfam" id="PF03143">
    <property type="entry name" value="GTP_EFTU_D3"/>
    <property type="match status" value="1"/>
</dbReference>
<evidence type="ECO:0000256" key="1">
    <source>
        <dbReference type="ARBA" id="ARBA00004173"/>
    </source>
</evidence>
<comment type="subcellular location">
    <subcellularLocation>
        <location evidence="2">Cytoplasm</location>
    </subcellularLocation>
    <subcellularLocation>
        <location evidence="1">Mitochondrion</location>
    </subcellularLocation>
</comment>
<keyword evidence="11" id="KW-0648">Protein biosynthesis</keyword>
<dbReference type="InterPro" id="IPR027417">
    <property type="entry name" value="P-loop_NTPase"/>
</dbReference>